<dbReference type="Proteomes" id="UP001346149">
    <property type="component" value="Unassembled WGS sequence"/>
</dbReference>
<proteinExistence type="inferred from homology"/>
<dbReference type="InterPro" id="IPR002401">
    <property type="entry name" value="Cyt_P450_E_grp-I"/>
</dbReference>
<dbReference type="AlphaFoldDB" id="A0AAN7R220"/>
<evidence type="ECO:0000256" key="5">
    <source>
        <dbReference type="ARBA" id="ARBA00022857"/>
    </source>
</evidence>
<evidence type="ECO:0000256" key="3">
    <source>
        <dbReference type="ARBA" id="ARBA00022617"/>
    </source>
</evidence>
<dbReference type="GO" id="GO:0016705">
    <property type="term" value="F:oxidoreductase activity, acting on paired donors, with incorporation or reduction of molecular oxygen"/>
    <property type="evidence" value="ECO:0007669"/>
    <property type="project" value="InterPro"/>
</dbReference>
<dbReference type="InterPro" id="IPR017972">
    <property type="entry name" value="Cyt_P450_CS"/>
</dbReference>
<keyword evidence="11" id="KW-1133">Transmembrane helix</keyword>
<dbReference type="PANTHER" id="PTHR47944">
    <property type="entry name" value="CYTOCHROME P450 98A9"/>
    <property type="match status" value="1"/>
</dbReference>
<keyword evidence="13" id="KW-1185">Reference proteome</keyword>
<evidence type="ECO:0008006" key="14">
    <source>
        <dbReference type="Google" id="ProtNLM"/>
    </source>
</evidence>
<feature type="transmembrane region" description="Helical" evidence="11">
    <location>
        <begin position="12"/>
        <end position="30"/>
    </location>
</feature>
<comment type="cofactor">
    <cofactor evidence="1 9">
        <name>heme</name>
        <dbReference type="ChEBI" id="CHEBI:30413"/>
    </cofactor>
</comment>
<reference evidence="12 13" key="1">
    <citation type="journal article" date="2023" name="Hortic Res">
        <title>Pangenome of water caltrop reveals structural variations and asymmetric subgenome divergence after allopolyploidization.</title>
        <authorList>
            <person name="Zhang X."/>
            <person name="Chen Y."/>
            <person name="Wang L."/>
            <person name="Yuan Y."/>
            <person name="Fang M."/>
            <person name="Shi L."/>
            <person name="Lu R."/>
            <person name="Comes H.P."/>
            <person name="Ma Y."/>
            <person name="Chen Y."/>
            <person name="Huang G."/>
            <person name="Zhou Y."/>
            <person name="Zheng Z."/>
            <person name="Qiu Y."/>
        </authorList>
    </citation>
    <scope>NUCLEOTIDE SEQUENCE [LARGE SCALE GENOMIC DNA]</scope>
    <source>
        <strain evidence="12">F231</strain>
    </source>
</reference>
<dbReference type="GO" id="GO:0020037">
    <property type="term" value="F:heme binding"/>
    <property type="evidence" value="ECO:0007669"/>
    <property type="project" value="InterPro"/>
</dbReference>
<dbReference type="Pfam" id="PF00067">
    <property type="entry name" value="p450"/>
    <property type="match status" value="1"/>
</dbReference>
<accession>A0AAN7R220</accession>
<gene>
    <name evidence="12" type="ORF">SAY86_018764</name>
</gene>
<dbReference type="InterPro" id="IPR036396">
    <property type="entry name" value="Cyt_P450_sf"/>
</dbReference>
<evidence type="ECO:0000256" key="7">
    <source>
        <dbReference type="ARBA" id="ARBA00023004"/>
    </source>
</evidence>
<dbReference type="EMBL" id="JAXQNO010000014">
    <property type="protein sequence ID" value="KAK4784396.1"/>
    <property type="molecule type" value="Genomic_DNA"/>
</dbReference>
<organism evidence="12 13">
    <name type="scientific">Trapa natans</name>
    <name type="common">Water chestnut</name>
    <dbReference type="NCBI Taxonomy" id="22666"/>
    <lineage>
        <taxon>Eukaryota</taxon>
        <taxon>Viridiplantae</taxon>
        <taxon>Streptophyta</taxon>
        <taxon>Embryophyta</taxon>
        <taxon>Tracheophyta</taxon>
        <taxon>Spermatophyta</taxon>
        <taxon>Magnoliopsida</taxon>
        <taxon>eudicotyledons</taxon>
        <taxon>Gunneridae</taxon>
        <taxon>Pentapetalae</taxon>
        <taxon>rosids</taxon>
        <taxon>malvids</taxon>
        <taxon>Myrtales</taxon>
        <taxon>Lythraceae</taxon>
        <taxon>Trapa</taxon>
    </lineage>
</organism>
<comment type="similarity">
    <text evidence="2 10">Belongs to the cytochrome P450 family.</text>
</comment>
<dbReference type="Gene3D" id="1.10.630.10">
    <property type="entry name" value="Cytochrome P450"/>
    <property type="match status" value="1"/>
</dbReference>
<evidence type="ECO:0000256" key="4">
    <source>
        <dbReference type="ARBA" id="ARBA00022723"/>
    </source>
</evidence>
<dbReference type="GO" id="GO:0004497">
    <property type="term" value="F:monooxygenase activity"/>
    <property type="evidence" value="ECO:0007669"/>
    <property type="project" value="UniProtKB-KW"/>
</dbReference>
<dbReference type="SUPFAM" id="SSF48264">
    <property type="entry name" value="Cytochrome P450"/>
    <property type="match status" value="1"/>
</dbReference>
<keyword evidence="8 10" id="KW-0503">Monooxygenase</keyword>
<evidence type="ECO:0000256" key="2">
    <source>
        <dbReference type="ARBA" id="ARBA00010617"/>
    </source>
</evidence>
<keyword evidence="6 10" id="KW-0560">Oxidoreductase</keyword>
<evidence type="ECO:0000256" key="1">
    <source>
        <dbReference type="ARBA" id="ARBA00001971"/>
    </source>
</evidence>
<sequence>MVGVLTSNHNFHPWEISLAALLFLFIVRFFRGHRRSPRLPPGPKGWPVLGALALLGDKPHQTLAKMAMQYGPLMYLKMGTSDMVVASTPAMARAFLKNLDTDFSNRPPMKAGRVTYDSQDIVFGQYGQRWKLMKRLSSHYMLGAKALQGWTDVREQEIRLMVRDIHVASNRGLPVAVPDMLSCSLANIMSQMALSMRVFKPEEDPELSNRFKHIVEELLELAGLFNVGDFIPAVAFMDLQGIEGRMRRAHDKFDRFLDEMIERRTATAHDRVGKPDFLDMLMAGGCDGDYSSDQSLSPMNIKGLLLDLFIAGTDTASSTIVWALSELMLNPRILSRAREEMDRTIGRDRLLRESDLPNLPYLQAVCKETLRKHPSTPLIPRLAAKNCQVEGYDIPRGTRLTVNVWAIGRDPEAWEDPLVFLPERFLGGGKGSEIGPWGTDFELIPFGAGRRVCAGMRLGMVLVEYVVGTLVHAFMWRMLPVAAVEAAEVNMEERFGLTLQKAVPLSAITSPRLFPSAYEKS</sequence>
<dbReference type="PANTHER" id="PTHR47944:SF18">
    <property type="entry name" value="FLAVONOID 3'-MONOOXYGENASE"/>
    <property type="match status" value="1"/>
</dbReference>
<dbReference type="InterPro" id="IPR001128">
    <property type="entry name" value="Cyt_P450"/>
</dbReference>
<keyword evidence="7 9" id="KW-0408">Iron</keyword>
<feature type="binding site" description="axial binding residue" evidence="9">
    <location>
        <position position="453"/>
    </location>
    <ligand>
        <name>heme</name>
        <dbReference type="ChEBI" id="CHEBI:30413"/>
    </ligand>
    <ligandPart>
        <name>Fe</name>
        <dbReference type="ChEBI" id="CHEBI:18248"/>
    </ligandPart>
</feature>
<name>A0AAN7R220_TRANT</name>
<evidence type="ECO:0000256" key="8">
    <source>
        <dbReference type="ARBA" id="ARBA00023033"/>
    </source>
</evidence>
<keyword evidence="3 9" id="KW-0349">Heme</keyword>
<evidence type="ECO:0000313" key="12">
    <source>
        <dbReference type="EMBL" id="KAK4784396.1"/>
    </source>
</evidence>
<dbReference type="PRINTS" id="PR00385">
    <property type="entry name" value="P450"/>
</dbReference>
<comment type="caution">
    <text evidence="12">The sequence shown here is derived from an EMBL/GenBank/DDBJ whole genome shotgun (WGS) entry which is preliminary data.</text>
</comment>
<keyword evidence="11" id="KW-0812">Transmembrane</keyword>
<protein>
    <recommendedName>
        <fullName evidence="14">Flavonoid 3',5'-hydroxylase</fullName>
    </recommendedName>
</protein>
<dbReference type="GO" id="GO:0005506">
    <property type="term" value="F:iron ion binding"/>
    <property type="evidence" value="ECO:0007669"/>
    <property type="project" value="InterPro"/>
</dbReference>
<keyword evidence="4 9" id="KW-0479">Metal-binding</keyword>
<dbReference type="FunFam" id="1.10.630.10:FF:000126">
    <property type="entry name" value="Predicted protein"/>
    <property type="match status" value="1"/>
</dbReference>
<dbReference type="PRINTS" id="PR00463">
    <property type="entry name" value="EP450I"/>
</dbReference>
<dbReference type="PROSITE" id="PS00086">
    <property type="entry name" value="CYTOCHROME_P450"/>
    <property type="match status" value="1"/>
</dbReference>
<evidence type="ECO:0000256" key="10">
    <source>
        <dbReference type="RuleBase" id="RU000461"/>
    </source>
</evidence>
<evidence type="ECO:0000256" key="6">
    <source>
        <dbReference type="ARBA" id="ARBA00023002"/>
    </source>
</evidence>
<evidence type="ECO:0000256" key="11">
    <source>
        <dbReference type="SAM" id="Phobius"/>
    </source>
</evidence>
<evidence type="ECO:0000256" key="9">
    <source>
        <dbReference type="PIRSR" id="PIRSR602401-1"/>
    </source>
</evidence>
<keyword evidence="5" id="KW-0521">NADP</keyword>
<evidence type="ECO:0000313" key="13">
    <source>
        <dbReference type="Proteomes" id="UP001346149"/>
    </source>
</evidence>
<keyword evidence="11" id="KW-0472">Membrane</keyword>